<dbReference type="Gene3D" id="3.30.870.10">
    <property type="entry name" value="Endonuclease Chain A"/>
    <property type="match status" value="2"/>
</dbReference>
<dbReference type="GO" id="GO:0030572">
    <property type="term" value="F:phosphatidyltransferase activity"/>
    <property type="evidence" value="ECO:0007669"/>
    <property type="project" value="UniProtKB-ARBA"/>
</dbReference>
<organism evidence="2 3">
    <name type="scientific">Phyllachora maydis</name>
    <dbReference type="NCBI Taxonomy" id="1825666"/>
    <lineage>
        <taxon>Eukaryota</taxon>
        <taxon>Fungi</taxon>
        <taxon>Dikarya</taxon>
        <taxon>Ascomycota</taxon>
        <taxon>Pezizomycotina</taxon>
        <taxon>Sordariomycetes</taxon>
        <taxon>Sordariomycetidae</taxon>
        <taxon>Phyllachorales</taxon>
        <taxon>Phyllachoraceae</taxon>
        <taxon>Phyllachora</taxon>
    </lineage>
</organism>
<dbReference type="CDD" id="cd00138">
    <property type="entry name" value="PLDc_SF"/>
    <property type="match status" value="1"/>
</dbReference>
<protein>
    <recommendedName>
        <fullName evidence="1">PLD phosphodiesterase domain-containing protein</fullName>
    </recommendedName>
</protein>
<evidence type="ECO:0000259" key="1">
    <source>
        <dbReference type="PROSITE" id="PS50035"/>
    </source>
</evidence>
<dbReference type="SMART" id="SM00155">
    <property type="entry name" value="PLDc"/>
    <property type="match status" value="2"/>
</dbReference>
<accession>A0AAD9I4M0</accession>
<dbReference type="SUPFAM" id="SSF56024">
    <property type="entry name" value="Phospholipase D/nuclease"/>
    <property type="match status" value="2"/>
</dbReference>
<dbReference type="Pfam" id="PF13091">
    <property type="entry name" value="PLDc_2"/>
    <property type="match status" value="1"/>
</dbReference>
<dbReference type="EMBL" id="JAQQPM010000003">
    <property type="protein sequence ID" value="KAK2070452.1"/>
    <property type="molecule type" value="Genomic_DNA"/>
</dbReference>
<keyword evidence="3" id="KW-1185">Reference proteome</keyword>
<feature type="domain" description="PLD phosphodiesterase" evidence="1">
    <location>
        <begin position="184"/>
        <end position="211"/>
    </location>
</feature>
<feature type="domain" description="PLD phosphodiesterase" evidence="1">
    <location>
        <begin position="436"/>
        <end position="458"/>
    </location>
</feature>
<dbReference type="InterPro" id="IPR001736">
    <property type="entry name" value="PLipase_D/transphosphatidylase"/>
</dbReference>
<comment type="caution">
    <text evidence="2">The sequence shown here is derived from an EMBL/GenBank/DDBJ whole genome shotgun (WGS) entry which is preliminary data.</text>
</comment>
<sequence>MAAAAASSSTSTSSFGREFVQRWRESQVGPGDLPFYDAHDAGDVARLAGCTSTPLAFHLGTGTSLFTTVLLPAVLAARAEVLFVTCFWAPSASLTALSDALRRLAVYRESTARTGDHKVTVPPLRVRIGLSSMPSLWQKLLHTSAPAGYVYPPHEWARLLGLPDRDTLEAGRIELRVKSLFFTPFSLVHPKFVVVDRERAFLPSCNVSWEAWLEGCVEMRGEAVASLVDYYARTWEPALELQRPASVPEPAGQIPPLDGHQAGLKAVASPVHSTVAFTPVAATVPTLLLPSSHHRNPAFRPFFWQSPPPAPATPLNIALLQLLASAAQSIYVQTPDVTAAPAVDALLAALERGVHVTVVTSRNIKPGEQLLTAGTTTPWCLRGLVRRYVRLAARSLVLEPGEVEALRPRLGDLRVSYFGARAAAERVEDEEPVHTHVKVTLVDGRYAVLGSGNMDRASWFTSQELGILFEHVGFATSVRKALDQALEGRLECLFDSAHSGT</sequence>
<proteinExistence type="predicted"/>
<dbReference type="PANTHER" id="PTHR21248">
    <property type="entry name" value="CARDIOLIPIN SYNTHASE"/>
    <property type="match status" value="1"/>
</dbReference>
<dbReference type="PROSITE" id="PS50035">
    <property type="entry name" value="PLD"/>
    <property type="match status" value="2"/>
</dbReference>
<evidence type="ECO:0000313" key="2">
    <source>
        <dbReference type="EMBL" id="KAK2070452.1"/>
    </source>
</evidence>
<dbReference type="AlphaFoldDB" id="A0AAD9I4M0"/>
<evidence type="ECO:0000313" key="3">
    <source>
        <dbReference type="Proteomes" id="UP001217918"/>
    </source>
</evidence>
<reference evidence="2" key="1">
    <citation type="journal article" date="2023" name="Mol. Plant Microbe Interact.">
        <title>Elucidating the Obligate Nature and Biological Capacity of an Invasive Fungal Corn Pathogen.</title>
        <authorList>
            <person name="MacCready J.S."/>
            <person name="Roggenkamp E.M."/>
            <person name="Gdanetz K."/>
            <person name="Chilvers M.I."/>
        </authorList>
    </citation>
    <scope>NUCLEOTIDE SEQUENCE</scope>
    <source>
        <strain evidence="2">PM02</strain>
    </source>
</reference>
<dbReference type="Proteomes" id="UP001217918">
    <property type="component" value="Unassembled WGS sequence"/>
</dbReference>
<name>A0AAD9I4M0_9PEZI</name>
<dbReference type="GO" id="GO:0032049">
    <property type="term" value="P:cardiolipin biosynthetic process"/>
    <property type="evidence" value="ECO:0007669"/>
    <property type="project" value="UniProtKB-ARBA"/>
</dbReference>
<dbReference type="InterPro" id="IPR025202">
    <property type="entry name" value="PLD-like_dom"/>
</dbReference>
<gene>
    <name evidence="2" type="ORF">P8C59_004942</name>
</gene>
<dbReference type="PANTHER" id="PTHR21248:SF11">
    <property type="entry name" value="PLD PHOSPHODIESTERASE DOMAIN-CONTAINING PROTEIN"/>
    <property type="match status" value="1"/>
</dbReference>